<dbReference type="RefSeq" id="XP_019392613.1">
    <property type="nucleotide sequence ID" value="XM_019537068.1"/>
</dbReference>
<dbReference type="GO" id="GO:0000775">
    <property type="term" value="C:chromosome, centromeric region"/>
    <property type="evidence" value="ECO:0007669"/>
    <property type="project" value="InterPro"/>
</dbReference>
<dbReference type="RefSeq" id="XP_019392615.1">
    <property type="nucleotide sequence ID" value="XM_019537070.1"/>
</dbReference>
<accession>A0A7M4FNC4</accession>
<dbReference type="RefSeq" id="XP_019392614.1">
    <property type="nucleotide sequence ID" value="XM_019537069.1"/>
</dbReference>
<evidence type="ECO:0000313" key="3">
    <source>
        <dbReference type="Proteomes" id="UP000594220"/>
    </source>
</evidence>
<dbReference type="GeneID" id="109311427"/>
<dbReference type="GO" id="GO:0034080">
    <property type="term" value="P:CENP-A containing chromatin assembly"/>
    <property type="evidence" value="ECO:0007669"/>
    <property type="project" value="InterPro"/>
</dbReference>
<dbReference type="GO" id="GO:0005634">
    <property type="term" value="C:nucleus"/>
    <property type="evidence" value="ECO:0007669"/>
    <property type="project" value="TreeGrafter"/>
</dbReference>
<dbReference type="RefSeq" id="XP_019392612.1">
    <property type="nucleotide sequence ID" value="XM_019537067.1"/>
</dbReference>
<evidence type="ECO:0000256" key="1">
    <source>
        <dbReference type="SAM" id="Coils"/>
    </source>
</evidence>
<dbReference type="OMA" id="EVFEFKH"/>
<feature type="coiled-coil region" evidence="1">
    <location>
        <begin position="6"/>
        <end position="33"/>
    </location>
</feature>
<evidence type="ECO:0000313" key="2">
    <source>
        <dbReference type="Ensembl" id="ENSCPRP00005027718.1"/>
    </source>
</evidence>
<dbReference type="Ensembl" id="ENSCPRT00005032393.1">
    <property type="protein sequence ID" value="ENSCPRP00005027718.1"/>
    <property type="gene ID" value="ENSCPRG00005019198.1"/>
</dbReference>
<dbReference type="GeneTree" id="ENSGT00390000011897"/>
<dbReference type="AlphaFoldDB" id="A0A7M4FNC4"/>
<keyword evidence="3" id="KW-1185">Reference proteome</keyword>
<dbReference type="InterPro" id="IPR027801">
    <property type="entry name" value="CENP-P"/>
</dbReference>
<reference evidence="2" key="2">
    <citation type="submission" date="2025-09" db="UniProtKB">
        <authorList>
            <consortium name="Ensembl"/>
        </authorList>
    </citation>
    <scope>IDENTIFICATION</scope>
</reference>
<protein>
    <submittedName>
        <fullName evidence="2">Centromere protein P-like</fullName>
    </submittedName>
</protein>
<dbReference type="OrthoDB" id="5976950at2759"/>
<name>A0A7M4FNC4_CROPO</name>
<dbReference type="KEGG" id="cpoo:109311427"/>
<dbReference type="Pfam" id="PF13096">
    <property type="entry name" value="CENP-P"/>
    <property type="match status" value="1"/>
</dbReference>
<dbReference type="Proteomes" id="UP000594220">
    <property type="component" value="Unplaced"/>
</dbReference>
<dbReference type="PANTHER" id="PTHR28577:SF1">
    <property type="entry name" value="CENTROMERE PROTEIN P"/>
    <property type="match status" value="1"/>
</dbReference>
<dbReference type="PANTHER" id="PTHR28577">
    <property type="entry name" value="CENTROMERE PROTEIN P"/>
    <property type="match status" value="1"/>
</dbReference>
<gene>
    <name evidence="2" type="primary">LOC109311427</name>
</gene>
<reference evidence="2" key="1">
    <citation type="submission" date="2025-08" db="UniProtKB">
        <authorList>
            <consortium name="Ensembl"/>
        </authorList>
    </citation>
    <scope>IDENTIFICATION</scope>
</reference>
<proteinExistence type="predicted"/>
<sequence>MESNIYQVYEDEIQSLEEEIETLAREYENNQLESTLYSDEKILMPVKPFQRESHEEYEEPEFLPDLKAWFNSLESDLSFLMKFTGICPENCSRKTLEKTGNKAIQNYRLSGKCHSLPFDLEFQLLETQSEEGTSATVTDLSIIMESDEYCDISKIMSRAEEEGNLLLFFRAFSNFAQWCKHRKCTFLHFKVVC</sequence>
<keyword evidence="1" id="KW-0175">Coiled coil</keyword>
<organism evidence="2 3">
    <name type="scientific">Crocodylus porosus</name>
    <name type="common">Saltwater crocodile</name>
    <name type="synonym">Estuarine crocodile</name>
    <dbReference type="NCBI Taxonomy" id="8502"/>
    <lineage>
        <taxon>Eukaryota</taxon>
        <taxon>Metazoa</taxon>
        <taxon>Chordata</taxon>
        <taxon>Craniata</taxon>
        <taxon>Vertebrata</taxon>
        <taxon>Euteleostomi</taxon>
        <taxon>Archelosauria</taxon>
        <taxon>Archosauria</taxon>
        <taxon>Crocodylia</taxon>
        <taxon>Longirostres</taxon>
        <taxon>Crocodylidae</taxon>
        <taxon>Crocodylus</taxon>
    </lineage>
</organism>